<gene>
    <name evidence="1" type="ordered locus">At2g02570</name>
</gene>
<dbReference type="TAIR" id="AT2G02570"/>
<organism evidence="1">
    <name type="scientific">Arabidopsis thaliana</name>
    <name type="common">Mouse-ear cress</name>
    <dbReference type="NCBI Taxonomy" id="3702"/>
    <lineage>
        <taxon>Eukaryota</taxon>
        <taxon>Viridiplantae</taxon>
        <taxon>Streptophyta</taxon>
        <taxon>Embryophyta</taxon>
        <taxon>Tracheophyta</taxon>
        <taxon>Spermatophyta</taxon>
        <taxon>Magnoliopsida</taxon>
        <taxon>eudicotyledons</taxon>
        <taxon>Gunneridae</taxon>
        <taxon>Pentapetalae</taxon>
        <taxon>rosids</taxon>
        <taxon>malvids</taxon>
        <taxon>Brassicales</taxon>
        <taxon>Brassicaceae</taxon>
        <taxon>Camelineae</taxon>
        <taxon>Arabidopsis</taxon>
    </lineage>
</organism>
<dbReference type="AlphaFoldDB" id="C0Z2R8"/>
<proteinExistence type="evidence at transcript level"/>
<name>C0Z2R8_ARATH</name>
<evidence type="ECO:0000313" key="1">
    <source>
        <dbReference type="EMBL" id="BAH56997.1"/>
    </source>
</evidence>
<dbReference type="GO" id="GO:0006397">
    <property type="term" value="P:mRNA processing"/>
    <property type="evidence" value="ECO:0000315"/>
    <property type="project" value="TAIR"/>
</dbReference>
<protein>
    <submittedName>
        <fullName evidence="1">AT2G02570 protein</fullName>
    </submittedName>
</protein>
<dbReference type="EMBL" id="AK318882">
    <property type="protein sequence ID" value="BAH56997.1"/>
    <property type="molecule type" value="mRNA"/>
</dbReference>
<sequence>MVGGVEELSIEQLASSISTYKEQLEQVRQLLSEDPRNSEYADMEKELKEVINPYFNHLFCVIKSFHLCCGFVLLVSLSLSEIH</sequence>
<dbReference type="ExpressionAtlas" id="C0Z2R8">
    <property type="expression patterns" value="baseline and differential"/>
</dbReference>
<reference evidence="1" key="1">
    <citation type="journal article" date="2009" name="DNA Res.">
        <title>Analysis of multiple occurrences of alternative splicing events in Arabidopsis thaliana using novel sequenced full-length cDNAs.</title>
        <authorList>
            <person name="Iida K."/>
            <person name="Fukami-Kobayashi K."/>
            <person name="Toyoda A."/>
            <person name="Sakaki Y."/>
            <person name="Kobayashi M."/>
            <person name="Seki M."/>
            <person name="Shinozaki K."/>
        </authorList>
    </citation>
    <scope>NUCLEOTIDE SEQUENCE</scope>
    <source>
        <tissue evidence="1">Mixture of silique and flower</tissue>
    </source>
</reference>
<accession>C0Z2R8</accession>